<evidence type="ECO:0008006" key="5">
    <source>
        <dbReference type="Google" id="ProtNLM"/>
    </source>
</evidence>
<proteinExistence type="predicted"/>
<feature type="compositionally biased region" description="Pro residues" evidence="1">
    <location>
        <begin position="22"/>
        <end position="46"/>
    </location>
</feature>
<organism evidence="3 4">
    <name type="scientific">Coccomyxa viridis</name>
    <dbReference type="NCBI Taxonomy" id="1274662"/>
    <lineage>
        <taxon>Eukaryota</taxon>
        <taxon>Viridiplantae</taxon>
        <taxon>Chlorophyta</taxon>
        <taxon>core chlorophytes</taxon>
        <taxon>Trebouxiophyceae</taxon>
        <taxon>Trebouxiophyceae incertae sedis</taxon>
        <taxon>Coccomyxaceae</taxon>
        <taxon>Coccomyxa</taxon>
    </lineage>
</organism>
<keyword evidence="2" id="KW-0472">Membrane</keyword>
<dbReference type="Proteomes" id="UP001314263">
    <property type="component" value="Unassembled WGS sequence"/>
</dbReference>
<dbReference type="AlphaFoldDB" id="A0AAV1II08"/>
<gene>
    <name evidence="3" type="ORF">CVIRNUC_009062</name>
</gene>
<evidence type="ECO:0000256" key="1">
    <source>
        <dbReference type="SAM" id="MobiDB-lite"/>
    </source>
</evidence>
<keyword evidence="2" id="KW-1133">Transmembrane helix</keyword>
<feature type="region of interest" description="Disordered" evidence="1">
    <location>
        <begin position="1"/>
        <end position="142"/>
    </location>
</feature>
<feature type="compositionally biased region" description="Low complexity" evidence="1">
    <location>
        <begin position="105"/>
        <end position="128"/>
    </location>
</feature>
<feature type="transmembrane region" description="Helical" evidence="2">
    <location>
        <begin position="457"/>
        <end position="479"/>
    </location>
</feature>
<name>A0AAV1II08_9CHLO</name>
<keyword evidence="4" id="KW-1185">Reference proteome</keyword>
<keyword evidence="2" id="KW-0812">Transmembrane</keyword>
<feature type="compositionally biased region" description="Low complexity" evidence="1">
    <location>
        <begin position="57"/>
        <end position="74"/>
    </location>
</feature>
<reference evidence="3 4" key="1">
    <citation type="submission" date="2023-10" db="EMBL/GenBank/DDBJ databases">
        <authorList>
            <person name="Maclean D."/>
            <person name="Macfadyen A."/>
        </authorList>
    </citation>
    <scope>NUCLEOTIDE SEQUENCE [LARGE SCALE GENOMIC DNA]</scope>
</reference>
<dbReference type="EMBL" id="CAUYUE010000013">
    <property type="protein sequence ID" value="CAK0785850.1"/>
    <property type="molecule type" value="Genomic_DNA"/>
</dbReference>
<protein>
    <recommendedName>
        <fullName evidence="5">SEA domain-containing protein</fullName>
    </recommendedName>
</protein>
<evidence type="ECO:0000313" key="3">
    <source>
        <dbReference type="EMBL" id="CAK0785850.1"/>
    </source>
</evidence>
<evidence type="ECO:0000256" key="2">
    <source>
        <dbReference type="SAM" id="Phobius"/>
    </source>
</evidence>
<feature type="compositionally biased region" description="Low complexity" evidence="1">
    <location>
        <begin position="9"/>
        <end position="21"/>
    </location>
</feature>
<comment type="caution">
    <text evidence="3">The sequence shown here is derived from an EMBL/GenBank/DDBJ whole genome shotgun (WGS) entry which is preliminary data.</text>
</comment>
<evidence type="ECO:0000313" key="4">
    <source>
        <dbReference type="Proteomes" id="UP001314263"/>
    </source>
</evidence>
<accession>A0AAV1II08</accession>
<sequence>MSARPVTFKQAPQQPALQSQSPPSPSAPPKSPAAPKSPPPSPPAAVPPTRQKGVLQSVPSPTAASPAARRSPGSPKVPPSVTPLATPPAGQQLLIHPTHRPAGPPQAAKKATAPAASVAVPPASPKSAGNSSTTAMPTVSPAALPKPPLLPALPPAASAALRAGQFPADLSLRLAAAASTVAAGTAVARRMQSSSLLQPNVSMGSAGLSPSGAVPPVQAQAPSRAKLHVTAVTVPSPAELAKVQMKQEARENMKAAYTMVARINGFAPPPQEPLSTTPGQPLPGAPAIPVNITSKNSKSAVSVAMRVSGAGVSPFTLEKQRQLINVFADATGNISVSQFSILLVSSAFSSRHRSLLQAATVGQGSTGAVPLQNVVDVTMEVGAGTPGNAQAVRDQLAALITGGTYLDVALQRAGLEAWRIKLLTISIVQPSQSSNQMPCQKRFGRWCLDKTGLSVPLVIIIIAFGSAVLVFVAILILVIREVRKHSGETAVLEYPRNDSITTKTHILTYVIGQDASPAKT</sequence>